<feature type="region of interest" description="Disordered" evidence="1">
    <location>
        <begin position="43"/>
        <end position="65"/>
    </location>
</feature>
<name>A0A0G4FA41_VITBC</name>
<keyword evidence="2" id="KW-0732">Signal</keyword>
<evidence type="ECO:0000256" key="2">
    <source>
        <dbReference type="SAM" id="SignalP"/>
    </source>
</evidence>
<protein>
    <recommendedName>
        <fullName evidence="5">RAP domain-containing protein</fullName>
    </recommendedName>
</protein>
<evidence type="ECO:0008006" key="5">
    <source>
        <dbReference type="Google" id="ProtNLM"/>
    </source>
</evidence>
<evidence type="ECO:0000313" key="4">
    <source>
        <dbReference type="Proteomes" id="UP000041254"/>
    </source>
</evidence>
<sequence>MTILPLCLQLLLITCQISTAFIYPSRPLKRTLAAPLHSHAVVQRTLRQPSRHTSPPPTDRDSRHLVTNQRIDDAQTTGEIIQIVQQEGGPSPLRTPLLVRALQRAACLEGSMNGVSCLVREAVERATNGAFLPSQVAKLMWVIARWCRHNDAGEELWSALLTFMDLGDGNWRGKDLTLALYSLAKRREGDFELISMLQDRLMDSQLTGRDVPMVMWSLGTLQRQFSSSVGILPSLVEILLASACRRVNDMTTQGVGNCLWASAELLADPSRPPPALVAFMQLAVERLSAEEALKDGDIVQALWSTARMLYIMMGEGNEGLSAVHKALNGLVEKWSGRLVGRLRAGKIHKEAYLVQLLMFCAIRRLNAEHDPLPRALVNRLVDPRPLAPFGSFKDDSMRYTLAAMAQMNVSRPEAINATVQVLSSSLSTLSPRTLALCPWALATLAGNMTPPSAHVNDGIDALMQDISQRILSSVDEMNEVMVGSPRLLFLCAWGLAKRGAMDAATRELMAGWGRRAWRRFNQEELSTFVWALAKGKGNGGSPNVDALMHEVCAELPLVLPHMTARSIAKLLWSLSRLDALHPPPLLGAFTSILHPSLPTLSPHTLAAIVSSIGFMLNHRGRQTEQNRDAVRAFLRDVLAECLHRPAAFSSRELATVGWGMVTCGYGIREGWEAYLWAARQRIEDRRQRMDAGSCSVVAWVLARSSHHHFTADAAMQQDIRSCRERLVERLESETDDWFASLGPSDVSVLTASILTDDIPIPPSTISRLVRQASRHLPVTPSPLLCPSLLALCSLAQADEPTLPPAIAAELKGFTRDAAARLLADHGLRPPSVDERTLADRIAAIADRWMPCLLLASACLAESGWGGEKDERCVVLVGERVLRMLVSGETRVTRQDLAAIRLAAQLLGRGQSVQEEEHTT</sequence>
<reference evidence="3 4" key="1">
    <citation type="submission" date="2014-11" db="EMBL/GenBank/DDBJ databases">
        <authorList>
            <person name="Zhu J."/>
            <person name="Qi W."/>
            <person name="Song R."/>
        </authorList>
    </citation>
    <scope>NUCLEOTIDE SEQUENCE [LARGE SCALE GENOMIC DNA]</scope>
</reference>
<feature type="signal peptide" evidence="2">
    <location>
        <begin position="1"/>
        <end position="20"/>
    </location>
</feature>
<dbReference type="EMBL" id="CDMY01000395">
    <property type="protein sequence ID" value="CEM09755.1"/>
    <property type="molecule type" value="Genomic_DNA"/>
</dbReference>
<evidence type="ECO:0000313" key="3">
    <source>
        <dbReference type="EMBL" id="CEM09755.1"/>
    </source>
</evidence>
<keyword evidence="4" id="KW-1185">Reference proteome</keyword>
<accession>A0A0G4FA41</accession>
<dbReference type="InParanoid" id="A0A0G4FA41"/>
<feature type="chain" id="PRO_5005188786" description="RAP domain-containing protein" evidence="2">
    <location>
        <begin position="21"/>
        <end position="919"/>
    </location>
</feature>
<proteinExistence type="predicted"/>
<organism evidence="3 4">
    <name type="scientific">Vitrella brassicaformis (strain CCMP3155)</name>
    <dbReference type="NCBI Taxonomy" id="1169540"/>
    <lineage>
        <taxon>Eukaryota</taxon>
        <taxon>Sar</taxon>
        <taxon>Alveolata</taxon>
        <taxon>Colpodellida</taxon>
        <taxon>Vitrellaceae</taxon>
        <taxon>Vitrella</taxon>
    </lineage>
</organism>
<dbReference type="VEuPathDB" id="CryptoDB:Vbra_4357"/>
<dbReference type="Proteomes" id="UP000041254">
    <property type="component" value="Unassembled WGS sequence"/>
</dbReference>
<evidence type="ECO:0000256" key="1">
    <source>
        <dbReference type="SAM" id="MobiDB-lite"/>
    </source>
</evidence>
<dbReference type="AlphaFoldDB" id="A0A0G4FA41"/>
<gene>
    <name evidence="3" type="ORF">Vbra_4357</name>
</gene>